<protein>
    <recommendedName>
        <fullName evidence="3">Metallo-beta-lactamase domain-containing protein</fullName>
    </recommendedName>
</protein>
<dbReference type="InterPro" id="IPR036866">
    <property type="entry name" value="RibonucZ/Hydroxyglut_hydro"/>
</dbReference>
<organism evidence="1 2">
    <name type="scientific">Massilia phyllostachyos</name>
    <dbReference type="NCBI Taxonomy" id="2898585"/>
    <lineage>
        <taxon>Bacteria</taxon>
        <taxon>Pseudomonadati</taxon>
        <taxon>Pseudomonadota</taxon>
        <taxon>Betaproteobacteria</taxon>
        <taxon>Burkholderiales</taxon>
        <taxon>Oxalobacteraceae</taxon>
        <taxon>Telluria group</taxon>
        <taxon>Massilia</taxon>
    </lineage>
</organism>
<evidence type="ECO:0000313" key="2">
    <source>
        <dbReference type="Proteomes" id="UP001179361"/>
    </source>
</evidence>
<proteinExistence type="predicted"/>
<dbReference type="Gene3D" id="3.60.15.10">
    <property type="entry name" value="Ribonuclease Z/Hydroxyacylglutathione hydrolase-like"/>
    <property type="match status" value="1"/>
</dbReference>
<dbReference type="SUPFAM" id="SSF56281">
    <property type="entry name" value="Metallo-hydrolase/oxidoreductase"/>
    <property type="match status" value="1"/>
</dbReference>
<keyword evidence="2" id="KW-1185">Reference proteome</keyword>
<reference evidence="1" key="1">
    <citation type="submission" date="2021-11" db="EMBL/GenBank/DDBJ databases">
        <title>The complete genome of Massilia sp sp. G4R7.</title>
        <authorList>
            <person name="Liu L."/>
            <person name="Yue J."/>
            <person name="Yuan J."/>
            <person name="Yang F."/>
            <person name="Li L."/>
        </authorList>
    </citation>
    <scope>NUCLEOTIDE SEQUENCE</scope>
    <source>
        <strain evidence="1">G4R7</strain>
    </source>
</reference>
<accession>A0ABS8PYY0</accession>
<dbReference type="EMBL" id="JAJNOC010000001">
    <property type="protein sequence ID" value="MCD2514709.1"/>
    <property type="molecule type" value="Genomic_DNA"/>
</dbReference>
<evidence type="ECO:0008006" key="3">
    <source>
        <dbReference type="Google" id="ProtNLM"/>
    </source>
</evidence>
<name>A0ABS8PYY0_9BURK</name>
<comment type="caution">
    <text evidence="1">The sequence shown here is derived from an EMBL/GenBank/DDBJ whole genome shotgun (WGS) entry which is preliminary data.</text>
</comment>
<dbReference type="Proteomes" id="UP001179361">
    <property type="component" value="Unassembled WGS sequence"/>
</dbReference>
<evidence type="ECO:0000313" key="1">
    <source>
        <dbReference type="EMBL" id="MCD2514709.1"/>
    </source>
</evidence>
<dbReference type="RefSeq" id="WP_231056059.1">
    <property type="nucleotide sequence ID" value="NZ_JAJNOC010000001.1"/>
</dbReference>
<gene>
    <name evidence="1" type="ORF">LQ564_00095</name>
</gene>
<sequence length="520" mass="55896">MNRYFSPEPMLQWDRPPVPSQAYGNVESVRINAKKGVATIRLHLIDADWLMQRRSDPLFSLDDPDGIEKSWIRWLTGPVGRRADPMAVVPLSTLQADIPFDLIRWAKALRVHGQFNDDDDRTDAIIGAIHKLWFLVRFDDLSLMARGRTGMLYQSIVDAGVPVAFAAKTVGGKTAKALTNLSSISGCTVLSSSDLQSFVASARADYLGAFDVGQANAVALCNVERSQQRPRAVWPSLYVDTGLPIQSQLHTASIPITLCFGQSPNVILTHWHDDHVSAYRCVPAGSLSGLDVDWIVPDGGVTVHQKTIVTSIIGNGRKVYRFAAGQTLTAGLHSHHTITLVRGNGSQPNTHGIVAQVTQVPQVETAPPYRSWLIAGDCDYRYMPPVLLAADLAAVVVPHHGGNLKGSGSSGAPAASITSKYKRLVYSFGHGNSYGHPTAACYSAHHMAGWLHPPGAPPLTSNVSGNDVLITAVVGGAARVSGALVGWHHPPKHHFVKCVLPLGAAPQYGCTTCSCALHQI</sequence>